<evidence type="ECO:0000259" key="9">
    <source>
        <dbReference type="Pfam" id="PF12804"/>
    </source>
</evidence>
<dbReference type="NCBIfam" id="TIGR02665">
    <property type="entry name" value="molyb_mobA"/>
    <property type="match status" value="1"/>
</dbReference>
<feature type="binding site" evidence="8">
    <location>
        <begin position="12"/>
        <end position="14"/>
    </location>
    <ligand>
        <name>GTP</name>
        <dbReference type="ChEBI" id="CHEBI:37565"/>
    </ligand>
</feature>
<keyword evidence="2 8" id="KW-0808">Transferase</keyword>
<dbReference type="EMBL" id="CP029822">
    <property type="protein sequence ID" value="AZS50465.1"/>
    <property type="molecule type" value="Genomic_DNA"/>
</dbReference>
<name>A0A3Q9JKR6_9GAMM</name>
<dbReference type="PANTHER" id="PTHR19136">
    <property type="entry name" value="MOLYBDENUM COFACTOR GUANYLYLTRANSFERASE"/>
    <property type="match status" value="1"/>
</dbReference>
<keyword evidence="11" id="KW-1185">Reference proteome</keyword>
<evidence type="ECO:0000256" key="4">
    <source>
        <dbReference type="ARBA" id="ARBA00022741"/>
    </source>
</evidence>
<keyword evidence="10" id="KW-0548">Nucleotidyltransferase</keyword>
<sequence length="196" mass="21801">MNTDDITVGLILAGGEGQRVGRRNKGLLTLQGKSLVQHILERLSPQVDKIVISANEDIEMYQTLVPDVYKDLSTSVGKGPLAGILTASQQIDGNVRFMQVVPCDTPFIPSDLVATLKQALLSHPENEIAYAATAFCDHPSIFLCKTSINHRLFDHLEQGKLSIKSWLFSHRTIKVMFDDELAFTNINYLETLAQYQ</sequence>
<organism evidence="10 11">
    <name type="scientific">Entomomonas moraniae</name>
    <dbReference type="NCBI Taxonomy" id="2213226"/>
    <lineage>
        <taxon>Bacteria</taxon>
        <taxon>Pseudomonadati</taxon>
        <taxon>Pseudomonadota</taxon>
        <taxon>Gammaproteobacteria</taxon>
        <taxon>Pseudomonadales</taxon>
        <taxon>Pseudomonadaceae</taxon>
        <taxon>Entomomonas</taxon>
    </lineage>
</organism>
<evidence type="ECO:0000256" key="5">
    <source>
        <dbReference type="ARBA" id="ARBA00022842"/>
    </source>
</evidence>
<dbReference type="EC" id="2.7.7.77" evidence="8"/>
<comment type="cofactor">
    <cofactor evidence="8">
        <name>Mg(2+)</name>
        <dbReference type="ChEBI" id="CHEBI:18420"/>
    </cofactor>
</comment>
<comment type="function">
    <text evidence="8">Transfers a GMP moiety from GTP to Mo-molybdopterin (Mo-MPT) cofactor (Moco or molybdenum cofactor) to form Mo-molybdopterin guanine dinucleotide (Mo-MGD) cofactor.</text>
</comment>
<evidence type="ECO:0000256" key="8">
    <source>
        <dbReference type="HAMAP-Rule" id="MF_00316"/>
    </source>
</evidence>
<dbReference type="GO" id="GO:0061603">
    <property type="term" value="F:molybdenum cofactor guanylyltransferase activity"/>
    <property type="evidence" value="ECO:0007669"/>
    <property type="project" value="UniProtKB-EC"/>
</dbReference>
<dbReference type="Proteomes" id="UP000273143">
    <property type="component" value="Chromosome"/>
</dbReference>
<comment type="catalytic activity">
    <reaction evidence="8">
        <text>Mo-molybdopterin + GTP + H(+) = Mo-molybdopterin guanine dinucleotide + diphosphate</text>
        <dbReference type="Rhea" id="RHEA:34243"/>
        <dbReference type="ChEBI" id="CHEBI:15378"/>
        <dbReference type="ChEBI" id="CHEBI:33019"/>
        <dbReference type="ChEBI" id="CHEBI:37565"/>
        <dbReference type="ChEBI" id="CHEBI:71302"/>
        <dbReference type="ChEBI" id="CHEBI:71310"/>
        <dbReference type="EC" id="2.7.7.77"/>
    </reaction>
</comment>
<feature type="binding site" evidence="8">
    <location>
        <position position="104"/>
    </location>
    <ligand>
        <name>Mg(2+)</name>
        <dbReference type="ChEBI" id="CHEBI:18420"/>
    </ligand>
</feature>
<dbReference type="Gene3D" id="3.90.550.10">
    <property type="entry name" value="Spore Coat Polysaccharide Biosynthesis Protein SpsA, Chain A"/>
    <property type="match status" value="1"/>
</dbReference>
<keyword evidence="7 8" id="KW-0501">Molybdenum cofactor biosynthesis</keyword>
<dbReference type="HAMAP" id="MF_00316">
    <property type="entry name" value="MobA"/>
    <property type="match status" value="1"/>
</dbReference>
<comment type="caution">
    <text evidence="8">Lacks conserved residue(s) required for the propagation of feature annotation.</text>
</comment>
<keyword evidence="6 8" id="KW-0342">GTP-binding</keyword>
<feature type="domain" description="MobA-like NTP transferase" evidence="9">
    <location>
        <begin position="9"/>
        <end position="158"/>
    </location>
</feature>
<reference evidence="11" key="1">
    <citation type="submission" date="2018-06" db="EMBL/GenBank/DDBJ databases">
        <title>Complete genome of Pseudomonas insecticola strain QZS01.</title>
        <authorList>
            <person name="Wang J."/>
            <person name="Su Q."/>
        </authorList>
    </citation>
    <scope>NUCLEOTIDE SEQUENCE [LARGE SCALE GENOMIC DNA]</scope>
    <source>
        <strain evidence="11">QZS01</strain>
    </source>
</reference>
<dbReference type="InterPro" id="IPR013482">
    <property type="entry name" value="Molybde_CF_guanTrfase"/>
</dbReference>
<dbReference type="CDD" id="cd02503">
    <property type="entry name" value="MobA"/>
    <property type="match status" value="1"/>
</dbReference>
<comment type="domain">
    <text evidence="8">The N-terminal domain determines nucleotide recognition and specific binding, while the C-terminal domain determines the specific binding to the target protein.</text>
</comment>
<evidence type="ECO:0000256" key="2">
    <source>
        <dbReference type="ARBA" id="ARBA00022679"/>
    </source>
</evidence>
<accession>A0A3Q9JKR6</accession>
<feature type="binding site" evidence="8">
    <location>
        <position position="25"/>
    </location>
    <ligand>
        <name>GTP</name>
        <dbReference type="ChEBI" id="CHEBI:37565"/>
    </ligand>
</feature>
<evidence type="ECO:0000256" key="6">
    <source>
        <dbReference type="ARBA" id="ARBA00023134"/>
    </source>
</evidence>
<dbReference type="GO" id="GO:1902758">
    <property type="term" value="P:bis(molybdopterin guanine dinucleotide)molybdenum biosynthetic process"/>
    <property type="evidence" value="ECO:0007669"/>
    <property type="project" value="TreeGrafter"/>
</dbReference>
<keyword evidence="4 8" id="KW-0547">Nucleotide-binding</keyword>
<dbReference type="RefSeq" id="WP_127162833.1">
    <property type="nucleotide sequence ID" value="NZ_CP029822.1"/>
</dbReference>
<comment type="subcellular location">
    <subcellularLocation>
        <location evidence="8">Cytoplasm</location>
    </subcellularLocation>
</comment>
<evidence type="ECO:0000313" key="11">
    <source>
        <dbReference type="Proteomes" id="UP000273143"/>
    </source>
</evidence>
<feature type="binding site" evidence="8">
    <location>
        <position position="71"/>
    </location>
    <ligand>
        <name>GTP</name>
        <dbReference type="ChEBI" id="CHEBI:37565"/>
    </ligand>
</feature>
<gene>
    <name evidence="8 10" type="primary">mobA</name>
    <name evidence="10" type="ORF">DM558_06615</name>
</gene>
<dbReference type="SUPFAM" id="SSF53448">
    <property type="entry name" value="Nucleotide-diphospho-sugar transferases"/>
    <property type="match status" value="1"/>
</dbReference>
<dbReference type="InterPro" id="IPR025877">
    <property type="entry name" value="MobA-like_NTP_Trfase"/>
</dbReference>
<comment type="subunit">
    <text evidence="8">Monomer.</text>
</comment>
<comment type="similarity">
    <text evidence="8">Belongs to the MobA family.</text>
</comment>
<dbReference type="InterPro" id="IPR029044">
    <property type="entry name" value="Nucleotide-diphossugar_trans"/>
</dbReference>
<keyword evidence="3 8" id="KW-0479">Metal-binding</keyword>
<dbReference type="PANTHER" id="PTHR19136:SF81">
    <property type="entry name" value="MOLYBDENUM COFACTOR GUANYLYLTRANSFERASE"/>
    <property type="match status" value="1"/>
</dbReference>
<dbReference type="GO" id="GO:0005737">
    <property type="term" value="C:cytoplasm"/>
    <property type="evidence" value="ECO:0007669"/>
    <property type="project" value="UniProtKB-SubCell"/>
</dbReference>
<dbReference type="Pfam" id="PF12804">
    <property type="entry name" value="NTP_transf_3"/>
    <property type="match status" value="1"/>
</dbReference>
<evidence type="ECO:0000256" key="1">
    <source>
        <dbReference type="ARBA" id="ARBA00022490"/>
    </source>
</evidence>
<dbReference type="GO" id="GO:0046872">
    <property type="term" value="F:metal ion binding"/>
    <property type="evidence" value="ECO:0007669"/>
    <property type="project" value="UniProtKB-KW"/>
</dbReference>
<feature type="binding site" evidence="8">
    <location>
        <position position="104"/>
    </location>
    <ligand>
        <name>GTP</name>
        <dbReference type="ChEBI" id="CHEBI:37565"/>
    </ligand>
</feature>
<dbReference type="GO" id="GO:0005525">
    <property type="term" value="F:GTP binding"/>
    <property type="evidence" value="ECO:0007669"/>
    <property type="project" value="UniProtKB-UniRule"/>
</dbReference>
<keyword evidence="5 8" id="KW-0460">Magnesium</keyword>
<dbReference type="KEGG" id="emo:DM558_06615"/>
<keyword evidence="1 8" id="KW-0963">Cytoplasm</keyword>
<evidence type="ECO:0000313" key="10">
    <source>
        <dbReference type="EMBL" id="AZS50465.1"/>
    </source>
</evidence>
<dbReference type="AlphaFoldDB" id="A0A3Q9JKR6"/>
<protein>
    <recommendedName>
        <fullName evidence="8">Molybdenum cofactor guanylyltransferase</fullName>
        <shortName evidence="8">MoCo guanylyltransferase</shortName>
        <ecNumber evidence="8">2.7.7.77</ecNumber>
    </recommendedName>
    <alternativeName>
        <fullName evidence="8">GTP:molybdopterin guanylyltransferase</fullName>
    </alternativeName>
    <alternativeName>
        <fullName evidence="8">Mo-MPT guanylyltransferase</fullName>
    </alternativeName>
    <alternativeName>
        <fullName evidence="8">Molybdopterin guanylyltransferase</fullName>
    </alternativeName>
    <alternativeName>
        <fullName evidence="8">Molybdopterin-guanine dinucleotide synthase</fullName>
        <shortName evidence="8">MGD synthase</shortName>
    </alternativeName>
</protein>
<evidence type="ECO:0000256" key="3">
    <source>
        <dbReference type="ARBA" id="ARBA00022723"/>
    </source>
</evidence>
<proteinExistence type="inferred from homology"/>
<evidence type="ECO:0000256" key="7">
    <source>
        <dbReference type="ARBA" id="ARBA00023150"/>
    </source>
</evidence>